<organism evidence="2 3">
    <name type="scientific">Pelagomonas calceolata</name>
    <dbReference type="NCBI Taxonomy" id="35677"/>
    <lineage>
        <taxon>Eukaryota</taxon>
        <taxon>Sar</taxon>
        <taxon>Stramenopiles</taxon>
        <taxon>Ochrophyta</taxon>
        <taxon>Pelagophyceae</taxon>
        <taxon>Pelagomonadales</taxon>
        <taxon>Pelagomonadaceae</taxon>
        <taxon>Pelagomonas</taxon>
    </lineage>
</organism>
<accession>A0A8J2SYK8</accession>
<feature type="compositionally biased region" description="Polar residues" evidence="1">
    <location>
        <begin position="13"/>
        <end position="32"/>
    </location>
</feature>
<protein>
    <submittedName>
        <fullName evidence="2">Uncharacterized protein</fullName>
    </submittedName>
</protein>
<gene>
    <name evidence="2" type="ORF">PECAL_5P08080</name>
</gene>
<evidence type="ECO:0000313" key="3">
    <source>
        <dbReference type="Proteomes" id="UP000789595"/>
    </source>
</evidence>
<sequence length="212" mass="23777">MSARTPRVGGGRTNRTPRSGRTQTTKDSATKASLRTCELTGNAWLERQTAKIEAKAKEVQDLYVGNQLIKPRWMKVSKTPWTSLKAASGGYGRRVYNSAISDEMPPFMHIDEVDAHDAHAPIKRRPPKPVKGKHVWKTRCSDDAPDFFLTDAAKALRDGHMTLPKHRGMPYGGPLCSGSDRLMLEPLPREMDVPWCFRQTFDWDSSRSAVAK</sequence>
<name>A0A8J2SYK8_9STRA</name>
<dbReference type="EMBL" id="CAKKNE010000005">
    <property type="protein sequence ID" value="CAH0376242.1"/>
    <property type="molecule type" value="Genomic_DNA"/>
</dbReference>
<dbReference type="AlphaFoldDB" id="A0A8J2SYK8"/>
<keyword evidence="3" id="KW-1185">Reference proteome</keyword>
<evidence type="ECO:0000313" key="2">
    <source>
        <dbReference type="EMBL" id="CAH0376242.1"/>
    </source>
</evidence>
<evidence type="ECO:0000256" key="1">
    <source>
        <dbReference type="SAM" id="MobiDB-lite"/>
    </source>
</evidence>
<proteinExistence type="predicted"/>
<comment type="caution">
    <text evidence="2">The sequence shown here is derived from an EMBL/GenBank/DDBJ whole genome shotgun (WGS) entry which is preliminary data.</text>
</comment>
<dbReference type="OrthoDB" id="10670544at2759"/>
<dbReference type="Proteomes" id="UP000789595">
    <property type="component" value="Unassembled WGS sequence"/>
</dbReference>
<feature type="region of interest" description="Disordered" evidence="1">
    <location>
        <begin position="1"/>
        <end position="32"/>
    </location>
</feature>
<reference evidence="2" key="1">
    <citation type="submission" date="2021-11" db="EMBL/GenBank/DDBJ databases">
        <authorList>
            <consortium name="Genoscope - CEA"/>
            <person name="William W."/>
        </authorList>
    </citation>
    <scope>NUCLEOTIDE SEQUENCE</scope>
</reference>